<keyword evidence="9" id="KW-0206">Cytoskeleton</keyword>
<dbReference type="AlphaFoldDB" id="A0A6I8W1T2"/>
<dbReference type="InterPro" id="IPR032675">
    <property type="entry name" value="LRR_dom_sf"/>
</dbReference>
<proteinExistence type="inferred from homology"/>
<keyword evidence="3" id="KW-0963">Cytoplasm</keyword>
<evidence type="ECO:0000256" key="10">
    <source>
        <dbReference type="ARBA" id="ARBA00023273"/>
    </source>
</evidence>
<evidence type="ECO:0000256" key="2">
    <source>
        <dbReference type="ARBA" id="ARBA00004611"/>
    </source>
</evidence>
<keyword evidence="6" id="KW-0282">Flagellum</keyword>
<dbReference type="FunCoup" id="A0A6I8W1T2">
    <property type="interactions" value="59"/>
</dbReference>
<dbReference type="RefSeq" id="XP_033237248.1">
    <property type="nucleotide sequence ID" value="XM_033381357.1"/>
</dbReference>
<evidence type="ECO:0000313" key="16">
    <source>
        <dbReference type="Proteomes" id="UP000001819"/>
    </source>
</evidence>
<reference evidence="17" key="1">
    <citation type="submission" date="2025-08" db="UniProtKB">
        <authorList>
            <consortium name="RefSeq"/>
        </authorList>
    </citation>
    <scope>IDENTIFICATION</scope>
    <source>
        <strain evidence="17">MV-25-SWS-2005</strain>
        <tissue evidence="17">Whole body</tissue>
    </source>
</reference>
<dbReference type="SMART" id="SM00365">
    <property type="entry name" value="LRR_SD22"/>
    <property type="match status" value="4"/>
</dbReference>
<comment type="subcellular location">
    <subcellularLocation>
        <location evidence="2">Cytoplasm</location>
        <location evidence="2">Cytoskeleton</location>
        <location evidence="2">Flagellum axoneme</location>
    </subcellularLocation>
</comment>
<keyword evidence="5" id="KW-0677">Repeat</keyword>
<keyword evidence="8" id="KW-0969">Cilium</keyword>
<evidence type="ECO:0000256" key="6">
    <source>
        <dbReference type="ARBA" id="ARBA00022846"/>
    </source>
</evidence>
<evidence type="ECO:0000256" key="9">
    <source>
        <dbReference type="ARBA" id="ARBA00023212"/>
    </source>
</evidence>
<dbReference type="PROSITE" id="PS51450">
    <property type="entry name" value="LRR"/>
    <property type="match status" value="3"/>
</dbReference>
<evidence type="ECO:0000256" key="13">
    <source>
        <dbReference type="ARBA" id="ARBA00031862"/>
    </source>
</evidence>
<evidence type="ECO:0000313" key="17">
    <source>
        <dbReference type="RefSeq" id="XP_033237248.1"/>
    </source>
</evidence>
<evidence type="ECO:0000256" key="3">
    <source>
        <dbReference type="ARBA" id="ARBA00022490"/>
    </source>
</evidence>
<evidence type="ECO:0000256" key="11">
    <source>
        <dbReference type="ARBA" id="ARBA00024433"/>
    </source>
</evidence>
<dbReference type="InterPro" id="IPR001611">
    <property type="entry name" value="Leu-rich_rpt"/>
</dbReference>
<dbReference type="KEGG" id="dpo:6899335"/>
<dbReference type="Proteomes" id="UP000001819">
    <property type="component" value="Chromosome 5"/>
</dbReference>
<dbReference type="PANTHER" id="PTHR45973">
    <property type="entry name" value="PROTEIN PHOSPHATASE 1 REGULATORY SUBUNIT SDS22-RELATED"/>
    <property type="match status" value="1"/>
</dbReference>
<dbReference type="Gene3D" id="3.80.10.10">
    <property type="entry name" value="Ribonuclease Inhibitor"/>
    <property type="match status" value="1"/>
</dbReference>
<keyword evidence="7" id="KW-0175">Coiled coil</keyword>
<evidence type="ECO:0000256" key="12">
    <source>
        <dbReference type="ARBA" id="ARBA00030843"/>
    </source>
</evidence>
<keyword evidence="4" id="KW-0433">Leucine-rich repeat</keyword>
<evidence type="ECO:0000256" key="8">
    <source>
        <dbReference type="ARBA" id="ARBA00023069"/>
    </source>
</evidence>
<comment type="function">
    <text evidence="1">Cilium-specific protein required for cilia structures.</text>
</comment>
<evidence type="ECO:0000256" key="4">
    <source>
        <dbReference type="ARBA" id="ARBA00022614"/>
    </source>
</evidence>
<accession>A0A6I8W1T2</accession>
<dbReference type="InParanoid" id="A0A6I8W1T2"/>
<sequence>MENDYIKQGDDSNKPLLEEVIYPDIEPGIINRIMIENSFLQDAYRGEERRLHKMEPVVLDQITSIRLEFKNILRIDHLWIIPNLTKLSLNCNKIEVIENMEMLPALTELNLSFNYIEKIENLEKLVNLEVLSLFNNRIEKIENMDALEKLVILSLGCNLINTVAGIERFRFMTNLKVLNLEGNPVAKRTDFCLLLYVIAILPKLNYYEYTFIKNELREEACALFYRELREVEDKQEQEIQSRELEELEQSEAKRLASSFVEHLDGHQLFESLWRGDEDGRILMLVGQQAVELADEYDKDIFELTQEIYKLGLERFGERDEEIQDFLNNLKEGQEELQIMGQKGIEDFLQFKETIFEEARTTLRQLEYNTMHGEDEESPENLVLSDIVDKLNIQFEDAMNDLWQTLMTQELYLHEAIEESTTNFHRKIAELMSKFVEQSQSFFVQLREISVHFSENMTEIVTRFISTKLALQDFDDVPSDLRMCMEDRDAILNLIAGMKDTHTLRIDEREDRIATRSKEFIDQMIDNLNSNEIERHRSKILEINSFIEILTEAMALLPHDIREELAAEEYVV</sequence>
<dbReference type="PANTHER" id="PTHR45973:SF12">
    <property type="entry name" value="DYNEIN REGULATORY COMPLEX SUBUNIT 3"/>
    <property type="match status" value="1"/>
</dbReference>
<comment type="similarity">
    <text evidence="14">Belongs to the DRC3 family.</text>
</comment>
<evidence type="ECO:0000256" key="5">
    <source>
        <dbReference type="ARBA" id="ARBA00022737"/>
    </source>
</evidence>
<evidence type="ECO:0000256" key="14">
    <source>
        <dbReference type="ARBA" id="ARBA00038378"/>
    </source>
</evidence>
<dbReference type="InterPro" id="IPR050576">
    <property type="entry name" value="Cilia_flagella_integrity"/>
</dbReference>
<organism evidence="16 17">
    <name type="scientific">Drosophila pseudoobscura pseudoobscura</name>
    <name type="common">Fruit fly</name>
    <dbReference type="NCBI Taxonomy" id="46245"/>
    <lineage>
        <taxon>Eukaryota</taxon>
        <taxon>Metazoa</taxon>
        <taxon>Ecdysozoa</taxon>
        <taxon>Arthropoda</taxon>
        <taxon>Hexapoda</taxon>
        <taxon>Insecta</taxon>
        <taxon>Pterygota</taxon>
        <taxon>Neoptera</taxon>
        <taxon>Endopterygota</taxon>
        <taxon>Diptera</taxon>
        <taxon>Brachycera</taxon>
        <taxon>Muscomorpha</taxon>
        <taxon>Ephydroidea</taxon>
        <taxon>Drosophilidae</taxon>
        <taxon>Drosophila</taxon>
        <taxon>Sophophora</taxon>
    </lineage>
</organism>
<dbReference type="SUPFAM" id="SSF52058">
    <property type="entry name" value="L domain-like"/>
    <property type="match status" value="1"/>
</dbReference>
<evidence type="ECO:0000256" key="15">
    <source>
        <dbReference type="ARBA" id="ARBA00040950"/>
    </source>
</evidence>
<protein>
    <recommendedName>
        <fullName evidence="11">Dynein axonemal assembly factor 1 homolog</fullName>
    </recommendedName>
    <alternativeName>
        <fullName evidence="13">Defective transmitter-recycling protein</fullName>
    </alternativeName>
    <alternativeName>
        <fullName evidence="15">Dynein regulatory complex subunit 3</fullName>
    </alternativeName>
    <alternativeName>
        <fullName evidence="12">Leucine-rich repeat-containing protein 50 homolog</fullName>
    </alternativeName>
</protein>
<name>A0A6I8W1T2_DROPS</name>
<dbReference type="GO" id="GO:0005929">
    <property type="term" value="C:cilium"/>
    <property type="evidence" value="ECO:0007669"/>
    <property type="project" value="TreeGrafter"/>
</dbReference>
<dbReference type="Pfam" id="PF14580">
    <property type="entry name" value="LRR_9"/>
    <property type="match status" value="1"/>
</dbReference>
<evidence type="ECO:0000256" key="1">
    <source>
        <dbReference type="ARBA" id="ARBA00003843"/>
    </source>
</evidence>
<evidence type="ECO:0000256" key="7">
    <source>
        <dbReference type="ARBA" id="ARBA00023054"/>
    </source>
</evidence>
<keyword evidence="10" id="KW-0966">Cell projection</keyword>
<keyword evidence="16" id="KW-1185">Reference proteome</keyword>
<gene>
    <name evidence="17" type="primary">Ppr-Y</name>
</gene>